<evidence type="ECO:0000313" key="2">
    <source>
        <dbReference type="Proteomes" id="UP000034164"/>
    </source>
</evidence>
<gene>
    <name evidence="1" type="ORF">EMCG_07790</name>
</gene>
<dbReference type="AlphaFoldDB" id="A0A0G2J566"/>
<accession>A0A0G2J566</accession>
<sequence length="253" mass="28229">MMKLSKNHKFYTASLIRKVMKLTVLSILVLSLLLLYTSLSTISAILKQWPKLTCQDMKMLTQGQNARVSIIDVSKADQNEIFSVQDILRKDPLSSDITLEYKLLEISEIHHDIGSVLQIKDIKFFTYNCNSLHSHLRDSSTKVDKAEEDEEPLRSIILFALLCLHLAAPFSPRCFVLSVSLISVQLAFSSISGADSLVQPLLCPIYIASYITAIPVPPCTITNTSSAQLSSFQHLITQTQRLQAKSVPDCSTQ</sequence>
<comment type="caution">
    <text evidence="1">The sequence shown here is derived from an EMBL/GenBank/DDBJ whole genome shotgun (WGS) entry which is preliminary data.</text>
</comment>
<proteinExistence type="predicted"/>
<name>A0A0G2J566_9EURO</name>
<evidence type="ECO:0000313" key="1">
    <source>
        <dbReference type="EMBL" id="KKZ66479.1"/>
    </source>
</evidence>
<dbReference type="VEuPathDB" id="FungiDB:EMCG_07790"/>
<dbReference type="OrthoDB" id="5397734at2759"/>
<organism evidence="1 2">
    <name type="scientific">[Emmonsia] crescens</name>
    <dbReference type="NCBI Taxonomy" id="73230"/>
    <lineage>
        <taxon>Eukaryota</taxon>
        <taxon>Fungi</taxon>
        <taxon>Dikarya</taxon>
        <taxon>Ascomycota</taxon>
        <taxon>Pezizomycotina</taxon>
        <taxon>Eurotiomycetes</taxon>
        <taxon>Eurotiomycetidae</taxon>
        <taxon>Onygenales</taxon>
        <taxon>Ajellomycetaceae</taxon>
        <taxon>Emergomyces</taxon>
    </lineage>
</organism>
<dbReference type="Proteomes" id="UP000034164">
    <property type="component" value="Unassembled WGS sequence"/>
</dbReference>
<dbReference type="EMBL" id="LCZI01000475">
    <property type="protein sequence ID" value="KKZ66479.1"/>
    <property type="molecule type" value="Genomic_DNA"/>
</dbReference>
<protein>
    <submittedName>
        <fullName evidence="1">Uncharacterized protein</fullName>
    </submittedName>
</protein>
<reference evidence="2" key="1">
    <citation type="journal article" date="2015" name="PLoS Genet.">
        <title>The dynamic genome and transcriptome of the human fungal pathogen Blastomyces and close relative Emmonsia.</title>
        <authorList>
            <person name="Munoz J.F."/>
            <person name="Gauthier G.M."/>
            <person name="Desjardins C.A."/>
            <person name="Gallo J.E."/>
            <person name="Holder J."/>
            <person name="Sullivan T.D."/>
            <person name="Marty A.J."/>
            <person name="Carmen J.C."/>
            <person name="Chen Z."/>
            <person name="Ding L."/>
            <person name="Gujja S."/>
            <person name="Magrini V."/>
            <person name="Misas E."/>
            <person name="Mitreva M."/>
            <person name="Priest M."/>
            <person name="Saif S."/>
            <person name="Whiston E.A."/>
            <person name="Young S."/>
            <person name="Zeng Q."/>
            <person name="Goldman W.E."/>
            <person name="Mardis E.R."/>
            <person name="Taylor J.W."/>
            <person name="McEwen J.G."/>
            <person name="Clay O.K."/>
            <person name="Klein B.S."/>
            <person name="Cuomo C.A."/>
        </authorList>
    </citation>
    <scope>NUCLEOTIDE SEQUENCE [LARGE SCALE GENOMIC DNA]</scope>
    <source>
        <strain evidence="2">UAMH 3008</strain>
    </source>
</reference>